<reference evidence="1" key="1">
    <citation type="submission" date="2020-07" db="EMBL/GenBank/DDBJ databases">
        <authorList>
            <person name="Ladero V."/>
        </authorList>
    </citation>
    <scope>NUCLEOTIDE SEQUENCE</scope>
</reference>
<dbReference type="EMBL" id="CAJCJZ010000002">
    <property type="protein sequence ID" value="CAD0281761.1"/>
    <property type="molecule type" value="Genomic_DNA"/>
</dbReference>
<proteinExistence type="predicted"/>
<organism evidence="1 2">
    <name type="scientific">Enterococcus phage vB_EfaS_140</name>
    <dbReference type="NCBI Taxonomy" id="2730536"/>
    <lineage>
        <taxon>Viruses</taxon>
        <taxon>Duplodnaviria</taxon>
        <taxon>Heunggongvirae</taxon>
        <taxon>Uroviricota</taxon>
        <taxon>Caudoviricetes</taxon>
        <taxon>Andrewesvirinae</taxon>
        <taxon>Vipetofemvirus</taxon>
        <taxon>Vipetofemvirus vv140</taxon>
    </lineage>
</organism>
<comment type="caution">
    <text evidence="1">The sequence shown here is derived from an EMBL/GenBank/DDBJ whole genome shotgun (WGS) entry which is preliminary data.</text>
</comment>
<name>A0ACA9ASJ4_9CAUD</name>
<protein>
    <submittedName>
        <fullName evidence="1">Uncharacterized protein</fullName>
    </submittedName>
</protein>
<dbReference type="Proteomes" id="UP000523747">
    <property type="component" value="Unassembled WGS sequence"/>
</dbReference>
<accession>A0ACA9ASJ4</accession>
<sequence length="42" mass="4795">MFTPEKQDNFKGEYPMEFSILQVSFLALSVASYENNSKYGSP</sequence>
<evidence type="ECO:0000313" key="1">
    <source>
        <dbReference type="EMBL" id="CAD0281761.1"/>
    </source>
</evidence>
<evidence type="ECO:0000313" key="2">
    <source>
        <dbReference type="Proteomes" id="UP000523747"/>
    </source>
</evidence>
<keyword evidence="2" id="KW-1185">Reference proteome</keyword>